<feature type="domain" description="GIY-YIG" evidence="1">
    <location>
        <begin position="12"/>
        <end position="118"/>
    </location>
</feature>
<dbReference type="AlphaFoldDB" id="A0A6C0DH87"/>
<evidence type="ECO:0000313" key="2">
    <source>
        <dbReference type="EMBL" id="QHT15594.1"/>
    </source>
</evidence>
<name>A0A6C0DH87_9ZZZZ</name>
<proteinExistence type="predicted"/>
<dbReference type="EMBL" id="MN739613">
    <property type="protein sequence ID" value="QHT15594.1"/>
    <property type="molecule type" value="Genomic_DNA"/>
</dbReference>
<dbReference type="Gene3D" id="3.40.1440.10">
    <property type="entry name" value="GIY-YIG endonuclease"/>
    <property type="match status" value="1"/>
</dbReference>
<accession>A0A6C0DH87</accession>
<protein>
    <recommendedName>
        <fullName evidence="1">GIY-YIG domain-containing protein</fullName>
    </recommendedName>
</protein>
<dbReference type="SUPFAM" id="SSF82771">
    <property type="entry name" value="GIY-YIG endonuclease"/>
    <property type="match status" value="1"/>
</dbReference>
<organism evidence="2">
    <name type="scientific">viral metagenome</name>
    <dbReference type="NCBI Taxonomy" id="1070528"/>
    <lineage>
        <taxon>unclassified sequences</taxon>
        <taxon>metagenomes</taxon>
        <taxon>organismal metagenomes</taxon>
    </lineage>
</organism>
<dbReference type="CDD" id="cd10443">
    <property type="entry name" value="GIY-YIG_HE_Tlr8p_PBC-V_like"/>
    <property type="match status" value="1"/>
</dbReference>
<reference evidence="2" key="1">
    <citation type="journal article" date="2020" name="Nature">
        <title>Giant virus diversity and host interactions through global metagenomics.</title>
        <authorList>
            <person name="Schulz F."/>
            <person name="Roux S."/>
            <person name="Paez-Espino D."/>
            <person name="Jungbluth S."/>
            <person name="Walsh D.A."/>
            <person name="Denef V.J."/>
            <person name="McMahon K.D."/>
            <person name="Konstantinidis K.T."/>
            <person name="Eloe-Fadrosh E.A."/>
            <person name="Kyrpides N.C."/>
            <person name="Woyke T."/>
        </authorList>
    </citation>
    <scope>NUCLEOTIDE SEQUENCE</scope>
    <source>
        <strain evidence="2">GVMAG-M-3300023174-176</strain>
    </source>
</reference>
<dbReference type="InterPro" id="IPR000305">
    <property type="entry name" value="GIY-YIG_endonuc"/>
</dbReference>
<dbReference type="Pfam" id="PF19835">
    <property type="entry name" value="SegE_GIY-YIG"/>
    <property type="match status" value="1"/>
</dbReference>
<dbReference type="InterPro" id="IPR045566">
    <property type="entry name" value="SegE-like_GIY-YIG"/>
</dbReference>
<sequence>MNSVLEDISGVVGHIYKIINTATNKYYVGQAMSHRKNRGKYKPFGFEGRFQDHISEAKCNTKLGSRYLNNAIRLYGKDVFSVVLLKTCSIEEMDHWETHYIAELNTLYPNGYNLTSGGRAGRYLATGRKNIDTTTTNLPGARGGCVCRTEATRELISKGIQEALKTESARDSLMKRAQVQHSKQKLERFRDVVIDLTNLDQYISSKHIDGHLAAIVKVDDKKASFVGKYETLESLKERAKEFLREISKTFATSSNCSGSP</sequence>
<dbReference type="InterPro" id="IPR035901">
    <property type="entry name" value="GIY-YIG_endonuc_sf"/>
</dbReference>
<dbReference type="SMART" id="SM00465">
    <property type="entry name" value="GIYc"/>
    <property type="match status" value="1"/>
</dbReference>
<evidence type="ECO:0000259" key="1">
    <source>
        <dbReference type="SMART" id="SM00465"/>
    </source>
</evidence>